<dbReference type="Pfam" id="PF13715">
    <property type="entry name" value="CarbopepD_reg_2"/>
    <property type="match status" value="1"/>
</dbReference>
<gene>
    <name evidence="2" type="ORF">NPX36_03125</name>
</gene>
<dbReference type="SUPFAM" id="SSF49464">
    <property type="entry name" value="Carboxypeptidase regulatory domain-like"/>
    <property type="match status" value="1"/>
</dbReference>
<protein>
    <submittedName>
        <fullName evidence="2">Carboxypeptidase-like regulatory domain-containing protein</fullName>
    </submittedName>
</protein>
<keyword evidence="1" id="KW-0812">Transmembrane</keyword>
<evidence type="ECO:0000313" key="2">
    <source>
        <dbReference type="EMBL" id="UUV22052.1"/>
    </source>
</evidence>
<name>A0ABY5NUC1_9FLAO</name>
<keyword evidence="1" id="KW-0472">Membrane</keyword>
<dbReference type="RefSeq" id="WP_257499970.1">
    <property type="nucleotide sequence ID" value="NZ_CP102382.1"/>
</dbReference>
<keyword evidence="1" id="KW-1133">Transmembrane helix</keyword>
<evidence type="ECO:0000313" key="3">
    <source>
        <dbReference type="Proteomes" id="UP001317001"/>
    </source>
</evidence>
<dbReference type="Gene3D" id="2.60.40.1120">
    <property type="entry name" value="Carboxypeptidase-like, regulatory domain"/>
    <property type="match status" value="1"/>
</dbReference>
<proteinExistence type="predicted"/>
<feature type="transmembrane region" description="Helical" evidence="1">
    <location>
        <begin position="15"/>
        <end position="36"/>
    </location>
</feature>
<keyword evidence="3" id="KW-1185">Reference proteome</keyword>
<reference evidence="2 3" key="1">
    <citation type="submission" date="2022-08" db="EMBL/GenBank/DDBJ databases">
        <title>Myroides zhujiangensis sp. nov., a novel bacterium isolated from sediment in the Pearl River Estuary.</title>
        <authorList>
            <person name="Cui L."/>
        </authorList>
    </citation>
    <scope>NUCLEOTIDE SEQUENCE [LARGE SCALE GENOMIC DNA]</scope>
    <source>
        <strain evidence="2 3">SCSIO 72103</strain>
    </source>
</reference>
<dbReference type="EMBL" id="CP102382">
    <property type="protein sequence ID" value="UUV22052.1"/>
    <property type="molecule type" value="Genomic_DNA"/>
</dbReference>
<dbReference type="InterPro" id="IPR008969">
    <property type="entry name" value="CarboxyPept-like_regulatory"/>
</dbReference>
<dbReference type="Proteomes" id="UP001317001">
    <property type="component" value="Chromosome"/>
</dbReference>
<evidence type="ECO:0000256" key="1">
    <source>
        <dbReference type="SAM" id="Phobius"/>
    </source>
</evidence>
<organism evidence="2 3">
    <name type="scientific">Paenimyroides aestuarii</name>
    <dbReference type="NCBI Taxonomy" id="2968490"/>
    <lineage>
        <taxon>Bacteria</taxon>
        <taxon>Pseudomonadati</taxon>
        <taxon>Bacteroidota</taxon>
        <taxon>Flavobacteriia</taxon>
        <taxon>Flavobacteriales</taxon>
        <taxon>Flavobacteriaceae</taxon>
        <taxon>Paenimyroides</taxon>
    </lineage>
</organism>
<sequence length="157" mass="17537">MINNEVNNQIKVNRLFSLCRYIAIVFGVILLSTWTVKSASLENLSRYKFQQDAFLEITGIDKTEQGDPIPGAVVLKVGTNQGTDTDVEGKYSLNVNEGDKIQFVYEGFKTSMATVRRSNILNVKMIKNDTDLPDVIISINYHLATGCTIDSVRVKKT</sequence>
<accession>A0ABY5NUC1</accession>